<dbReference type="Pfam" id="PF03816">
    <property type="entry name" value="LytR_cpsA_psr"/>
    <property type="match status" value="1"/>
</dbReference>
<feature type="transmembrane region" description="Helical" evidence="3">
    <location>
        <begin position="28"/>
        <end position="51"/>
    </location>
</feature>
<accession>A0A1I2X2K3</accession>
<dbReference type="AlphaFoldDB" id="A0A1I2X2K3"/>
<keyword evidence="3" id="KW-0812">Transmembrane</keyword>
<dbReference type="InterPro" id="IPR050922">
    <property type="entry name" value="LytR/CpsA/Psr_CW_biosynth"/>
</dbReference>
<comment type="similarity">
    <text evidence="1">Belongs to the LytR/CpsA/Psr (LCP) family.</text>
</comment>
<feature type="compositionally biased region" description="Polar residues" evidence="2">
    <location>
        <begin position="341"/>
        <end position="351"/>
    </location>
</feature>
<organism evidence="5 6">
    <name type="scientific">Desulfotruncus arcticus DSM 17038</name>
    <dbReference type="NCBI Taxonomy" id="1121424"/>
    <lineage>
        <taxon>Bacteria</taxon>
        <taxon>Bacillati</taxon>
        <taxon>Bacillota</taxon>
        <taxon>Clostridia</taxon>
        <taxon>Eubacteriales</taxon>
        <taxon>Desulfallaceae</taxon>
        <taxon>Desulfotruncus</taxon>
    </lineage>
</organism>
<feature type="region of interest" description="Disordered" evidence="2">
    <location>
        <begin position="332"/>
        <end position="461"/>
    </location>
</feature>
<proteinExistence type="inferred from homology"/>
<evidence type="ECO:0000256" key="1">
    <source>
        <dbReference type="ARBA" id="ARBA00006068"/>
    </source>
</evidence>
<dbReference type="STRING" id="341036.SAMN05660649_03746"/>
<reference evidence="6" key="1">
    <citation type="submission" date="2016-10" db="EMBL/GenBank/DDBJ databases">
        <authorList>
            <person name="Varghese N."/>
            <person name="Submissions S."/>
        </authorList>
    </citation>
    <scope>NUCLEOTIDE SEQUENCE [LARGE SCALE GENOMIC DNA]</scope>
    <source>
        <strain evidence="6">DSM 17038</strain>
    </source>
</reference>
<protein>
    <submittedName>
        <fullName evidence="5">Transcriptional attenuator, LytR family</fullName>
    </submittedName>
</protein>
<dbReference type="EMBL" id="FOOX01000015">
    <property type="protein sequence ID" value="SFH07139.1"/>
    <property type="molecule type" value="Genomic_DNA"/>
</dbReference>
<evidence type="ECO:0000256" key="3">
    <source>
        <dbReference type="SAM" id="Phobius"/>
    </source>
</evidence>
<dbReference type="InterPro" id="IPR004474">
    <property type="entry name" value="LytR_CpsA_psr"/>
</dbReference>
<keyword evidence="3" id="KW-0472">Membrane</keyword>
<gene>
    <name evidence="5" type="ORF">SAMN05660649_03746</name>
</gene>
<evidence type="ECO:0000313" key="5">
    <source>
        <dbReference type="EMBL" id="SFH07139.1"/>
    </source>
</evidence>
<feature type="compositionally biased region" description="Low complexity" evidence="2">
    <location>
        <begin position="395"/>
        <end position="412"/>
    </location>
</feature>
<sequence length="461" mass="50240">MGTDPGARLKEVPLITGKGKRKLNKPKFVIFIILLVGLFAGGFALANNYLWPLLTGGTVADSINEKEQDISKLPGINVLMMGVDERSDDTSNRTDTMILANINNKDDRVSLLSIPRDTKVDLPGHGVNKINAANQYGGPEMAMDVVSDLTGVPVDYYIITNFNGFQGIVDALGGVTIDVEKPMHYHENAYGGAYNIDLDAGVQRLDGDQALQYARFRHDALGDITRTQRQLKLLTAIGDEVMKPSSLIKMPKLVPEVYKNVDTNLGLSQLASLAKAARNINDLQMISQTLPGWFLDENGISYWYVDPAKAKEVANALFEEGKVVDVVLGEINNNNNNDNNTRQVAMDQTKSVPDKPEQQPDTSESVNTTDDDGSSGSTSDSSANDRNNDTDKDYNNNNSNNNSNLNHNSNGDLTGEQDATQQNVSPPGESGRDKSQKSTTGEIVESQPEENHVQIIINSNN</sequence>
<evidence type="ECO:0000259" key="4">
    <source>
        <dbReference type="Pfam" id="PF03816"/>
    </source>
</evidence>
<evidence type="ECO:0000313" key="6">
    <source>
        <dbReference type="Proteomes" id="UP000199337"/>
    </source>
</evidence>
<dbReference type="NCBIfam" id="TIGR00350">
    <property type="entry name" value="lytR_cpsA_psr"/>
    <property type="match status" value="1"/>
</dbReference>
<keyword evidence="3" id="KW-1133">Transmembrane helix</keyword>
<keyword evidence="6" id="KW-1185">Reference proteome</keyword>
<dbReference type="Gene3D" id="3.40.630.190">
    <property type="entry name" value="LCP protein"/>
    <property type="match status" value="1"/>
</dbReference>
<dbReference type="PANTHER" id="PTHR33392:SF6">
    <property type="entry name" value="POLYISOPRENYL-TEICHOIC ACID--PEPTIDOGLYCAN TEICHOIC ACID TRANSFERASE TAGU"/>
    <property type="match status" value="1"/>
</dbReference>
<feature type="compositionally biased region" description="Low complexity" evidence="2">
    <location>
        <begin position="374"/>
        <end position="385"/>
    </location>
</feature>
<feature type="domain" description="Cell envelope-related transcriptional attenuator" evidence="4">
    <location>
        <begin position="93"/>
        <end position="240"/>
    </location>
</feature>
<dbReference type="PANTHER" id="PTHR33392">
    <property type="entry name" value="POLYISOPRENYL-TEICHOIC ACID--PEPTIDOGLYCAN TEICHOIC ACID TRANSFERASE TAGU"/>
    <property type="match status" value="1"/>
</dbReference>
<name>A0A1I2X2K3_9FIRM</name>
<evidence type="ECO:0000256" key="2">
    <source>
        <dbReference type="SAM" id="MobiDB-lite"/>
    </source>
</evidence>
<dbReference type="Proteomes" id="UP000199337">
    <property type="component" value="Unassembled WGS sequence"/>
</dbReference>